<keyword evidence="7" id="KW-0961">Cell wall biogenesis/degradation</keyword>
<evidence type="ECO:0000256" key="4">
    <source>
        <dbReference type="ARBA" id="ARBA00022729"/>
    </source>
</evidence>
<dbReference type="InterPro" id="IPR018805">
    <property type="entry name" value="YJL171C/Tos1_C"/>
</dbReference>
<keyword evidence="5" id="KW-0378">Hydrolase</keyword>
<keyword evidence="12" id="KW-1185">Reference proteome</keyword>
<evidence type="ECO:0000256" key="7">
    <source>
        <dbReference type="ARBA" id="ARBA00023316"/>
    </source>
</evidence>
<evidence type="ECO:0000256" key="8">
    <source>
        <dbReference type="SAM" id="SignalP"/>
    </source>
</evidence>
<comment type="catalytic activity">
    <reaction evidence="1">
        <text>Hydrolysis of (1-&gt;3)-beta-D-glucosidic linkages in (1-&gt;3)-beta-D-glucans.</text>
        <dbReference type="EC" id="3.2.1.39"/>
    </reaction>
</comment>
<evidence type="ECO:0000259" key="9">
    <source>
        <dbReference type="Pfam" id="PF10287"/>
    </source>
</evidence>
<sequence length="389" mass="41512">MRSALLALCLSALPSVFASSSYGAIEFNNLGFDGYYRQVASISNEDTSECTCALSTDKTAFSGKNAPLNEGLSVHFRGPLVLSQFGYYVSPSFTHGSDSSGDWSRLAYYDADSSTAENVTFLTNAGTNSSCLGKALTYAGSDGISSAQNPTVLAKDTKIVSDQEYTIFSDVKCGSSGVNNDCGVYRNGIPAFHGYDGDIKMFLFEFEMPKETTVSKDEVSYFDMPAIWLLNARIPRTSQYPDNGNCSCWNSGCGEFDIFEVMNTTESSHLYSTIHDYQGTGDIENGLQADGYIPRDTTGSMKGGVVFDSTGTAVVFMSNSTSITGNITASDLNSWIKEAGTVVTDTLSSVAPAATSSTSKKSDGSSLSSKSFLSNIGFSVLSALYYLTI</sequence>
<evidence type="ECO:0000256" key="2">
    <source>
        <dbReference type="ARBA" id="ARBA00006055"/>
    </source>
</evidence>
<feature type="domain" description="Cell wall protein YJL171C/Tos1 N-terminal" evidence="10">
    <location>
        <begin position="24"/>
        <end position="89"/>
    </location>
</feature>
<evidence type="ECO:0000256" key="5">
    <source>
        <dbReference type="ARBA" id="ARBA00022801"/>
    </source>
</evidence>
<organism evidence="11 12">
    <name type="scientific">[Candida] anglica</name>
    <dbReference type="NCBI Taxonomy" id="148631"/>
    <lineage>
        <taxon>Eukaryota</taxon>
        <taxon>Fungi</taxon>
        <taxon>Dikarya</taxon>
        <taxon>Ascomycota</taxon>
        <taxon>Saccharomycotina</taxon>
        <taxon>Pichiomycetes</taxon>
        <taxon>Debaryomycetaceae</taxon>
        <taxon>Kurtzmaniella</taxon>
    </lineage>
</organism>
<dbReference type="Proteomes" id="UP001497600">
    <property type="component" value="Chromosome C"/>
</dbReference>
<accession>A0ABP0E9U2</accession>
<reference evidence="11 12" key="1">
    <citation type="submission" date="2024-01" db="EMBL/GenBank/DDBJ databases">
        <authorList>
            <consortium name="Genoscope - CEA"/>
            <person name="William W."/>
        </authorList>
    </citation>
    <scope>NUCLEOTIDE SEQUENCE [LARGE SCALE GENOMIC DNA]</scope>
    <source>
        <strain evidence="11 12">29B2s-10</strain>
    </source>
</reference>
<comment type="similarity">
    <text evidence="2">Belongs to the PGA52 family.</text>
</comment>
<evidence type="ECO:0000313" key="12">
    <source>
        <dbReference type="Proteomes" id="UP001497600"/>
    </source>
</evidence>
<evidence type="ECO:0000256" key="3">
    <source>
        <dbReference type="ARBA" id="ARBA00012780"/>
    </source>
</evidence>
<evidence type="ECO:0000256" key="1">
    <source>
        <dbReference type="ARBA" id="ARBA00000382"/>
    </source>
</evidence>
<dbReference type="EMBL" id="OZ004255">
    <property type="protein sequence ID" value="CAK7901635.1"/>
    <property type="molecule type" value="Genomic_DNA"/>
</dbReference>
<keyword evidence="4 8" id="KW-0732">Signal</keyword>
<proteinExistence type="inferred from homology"/>
<feature type="signal peptide" evidence="8">
    <location>
        <begin position="1"/>
        <end position="18"/>
    </location>
</feature>
<evidence type="ECO:0000256" key="6">
    <source>
        <dbReference type="ARBA" id="ARBA00023295"/>
    </source>
</evidence>
<keyword evidence="6" id="KW-0326">Glycosidase</keyword>
<feature type="domain" description="Cell wall protein YJL171C/Tos1 C-terminal" evidence="9">
    <location>
        <begin position="101"/>
        <end position="335"/>
    </location>
</feature>
<name>A0ABP0E9U2_9ASCO</name>
<evidence type="ECO:0000259" key="10">
    <source>
        <dbReference type="Pfam" id="PF10290"/>
    </source>
</evidence>
<dbReference type="Pfam" id="PF10290">
    <property type="entry name" value="YJL171C_Tos1_N"/>
    <property type="match status" value="1"/>
</dbReference>
<dbReference type="InterPro" id="IPR018807">
    <property type="entry name" value="YJL171C/Tos1_N"/>
</dbReference>
<dbReference type="PANTHER" id="PTHR31737:SF3">
    <property type="entry name" value="CELL WALL PROTEIN YJL171C"/>
    <property type="match status" value="1"/>
</dbReference>
<protein>
    <recommendedName>
        <fullName evidence="3">glucan endo-1,3-beta-D-glucosidase</fullName>
        <ecNumber evidence="3">3.2.1.39</ecNumber>
    </recommendedName>
</protein>
<gene>
    <name evidence="11" type="ORF">CAAN4_C12948</name>
</gene>
<dbReference type="PANTHER" id="PTHR31737">
    <property type="entry name" value="PROTEIN TOS1"/>
    <property type="match status" value="1"/>
</dbReference>
<dbReference type="Pfam" id="PF10287">
    <property type="entry name" value="YJL171C_Tos1_C"/>
    <property type="match status" value="1"/>
</dbReference>
<feature type="chain" id="PRO_5045115910" description="glucan endo-1,3-beta-D-glucosidase" evidence="8">
    <location>
        <begin position="19"/>
        <end position="389"/>
    </location>
</feature>
<dbReference type="EC" id="3.2.1.39" evidence="3"/>
<evidence type="ECO:0000313" key="11">
    <source>
        <dbReference type="EMBL" id="CAK7901635.1"/>
    </source>
</evidence>